<proteinExistence type="predicted"/>
<sequence>MPDLPLVFQGFTLERKQFFSFLPGINGDLPGYYLIFSLNSNKVYEKSLKQKLTLSDFSRVSLIKLFVD</sequence>
<comment type="caution">
    <text evidence="1">The sequence shown here is derived from an EMBL/GenBank/DDBJ whole genome shotgun (WGS) entry which is preliminary data.</text>
</comment>
<dbReference type="Proteomes" id="UP000265801">
    <property type="component" value="Unassembled WGS sequence"/>
</dbReference>
<protein>
    <submittedName>
        <fullName evidence="1">Uncharacterized protein</fullName>
    </submittedName>
</protein>
<keyword evidence="2" id="KW-1185">Reference proteome</keyword>
<organism evidence="1 2">
    <name type="scientific">Bacillus salacetis</name>
    <dbReference type="NCBI Taxonomy" id="2315464"/>
    <lineage>
        <taxon>Bacteria</taxon>
        <taxon>Bacillati</taxon>
        <taxon>Bacillota</taxon>
        <taxon>Bacilli</taxon>
        <taxon>Bacillales</taxon>
        <taxon>Bacillaceae</taxon>
        <taxon>Bacillus</taxon>
    </lineage>
</organism>
<gene>
    <name evidence="1" type="ORF">D3H55_23375</name>
</gene>
<reference evidence="1 2" key="1">
    <citation type="submission" date="2018-09" db="EMBL/GenBank/DDBJ databases">
        <title>Bacillus saliacetes sp. nov., isolated from Thai shrimp paste (Ka-pi).</title>
        <authorList>
            <person name="Daroonpunt R."/>
            <person name="Tanasupawat S."/>
            <person name="Yiamsombut S."/>
        </authorList>
    </citation>
    <scope>NUCLEOTIDE SEQUENCE [LARGE SCALE GENOMIC DNA]</scope>
    <source>
        <strain evidence="1 2">SKP7-4</strain>
    </source>
</reference>
<evidence type="ECO:0000313" key="2">
    <source>
        <dbReference type="Proteomes" id="UP000265801"/>
    </source>
</evidence>
<name>A0A3A1QLB8_9BACI</name>
<dbReference type="AlphaFoldDB" id="A0A3A1QLB8"/>
<dbReference type="EMBL" id="QXIR01000061">
    <property type="protein sequence ID" value="RIW27066.1"/>
    <property type="molecule type" value="Genomic_DNA"/>
</dbReference>
<evidence type="ECO:0000313" key="1">
    <source>
        <dbReference type="EMBL" id="RIW27066.1"/>
    </source>
</evidence>
<accession>A0A3A1QLB8</accession>